<comment type="caution">
    <text evidence="1">The sequence shown here is derived from an EMBL/GenBank/DDBJ whole genome shotgun (WGS) entry which is preliminary data.</text>
</comment>
<reference evidence="1 2" key="1">
    <citation type="journal article" date="2020" name="Phytopathology">
        <title>Genome Sequence Resources of Colletotrichum truncatum, C. plurivorum, C. musicola, and C. sojae: Four Species Pathogenic to Soybean (Glycine max).</title>
        <authorList>
            <person name="Rogerio F."/>
            <person name="Boufleur T.R."/>
            <person name="Ciampi-Guillardi M."/>
            <person name="Sukno S.A."/>
            <person name="Thon M.R."/>
            <person name="Massola Junior N.S."/>
            <person name="Baroncelli R."/>
        </authorList>
    </citation>
    <scope>NUCLEOTIDE SEQUENCE [LARGE SCALE GENOMIC DNA]</scope>
    <source>
        <strain evidence="1 2">CMES1059</strain>
    </source>
</reference>
<protein>
    <submittedName>
        <fullName evidence="1">Cyclopropane-fatty-acyl-phospholipid synthase</fullName>
    </submittedName>
</protein>
<accession>A0ACC3YPS6</accession>
<name>A0ACC3YPS6_COLTU</name>
<keyword evidence="2" id="KW-1185">Reference proteome</keyword>
<evidence type="ECO:0000313" key="2">
    <source>
        <dbReference type="Proteomes" id="UP000805649"/>
    </source>
</evidence>
<organism evidence="1 2">
    <name type="scientific">Colletotrichum truncatum</name>
    <name type="common">Anthracnose fungus</name>
    <name type="synonym">Colletotrichum capsici</name>
    <dbReference type="NCBI Taxonomy" id="5467"/>
    <lineage>
        <taxon>Eukaryota</taxon>
        <taxon>Fungi</taxon>
        <taxon>Dikarya</taxon>
        <taxon>Ascomycota</taxon>
        <taxon>Pezizomycotina</taxon>
        <taxon>Sordariomycetes</taxon>
        <taxon>Hypocreomycetidae</taxon>
        <taxon>Glomerellales</taxon>
        <taxon>Glomerellaceae</taxon>
        <taxon>Colletotrichum</taxon>
        <taxon>Colletotrichum truncatum species complex</taxon>
    </lineage>
</organism>
<sequence>MTANGSIPTPPASATASPKGFEDFGLRTTSYPAIKNATLPADGAGYDSFSAGFLTSLLLLVPAAATWKVGGGSFTFAIFLFTLGVPISVAFWFVASRISPPIKDNVRGPGRPVEQYLSFKTEHDRAKYWGRHKISMETFTRMYFAGEVDFNGDALAALEYRHDWASFKFTWGLFRFVLLTLVPEVIMSHVPSSNSPDAVYPAKAVANRSHLEQRNRKHEDRGSDFYAWFLGPRMTYSSGIVSDMQAEESLEEVQDNKLAVVCEKINLKAGDKLLDIGCGWASLATFASVNYKAKVTGVAPNQNQADLGNWRLQCAGLSEYQSRIQFLKTQEVMPSKYDKITCLQVSEQVGKMKMSKFFQQCYDMLEDDGIFYVEVTGLRRAWQYEDLVWGLFLKKHIPEAGALWPLGRYVTALEAAGFEVQNIDTVGYHYSATLWRWYKNWVSNADKVTAKYGKRWYRIWEYFLAASTIASRQGTTSCHQITLVKNLNGVHRSDLHKTQFSVAGALASSKNAGKAQFPL</sequence>
<gene>
    <name evidence="1" type="ORF">CTRU02_210722</name>
</gene>
<evidence type="ECO:0000313" key="1">
    <source>
        <dbReference type="EMBL" id="KAL0933923.1"/>
    </source>
</evidence>
<proteinExistence type="predicted"/>
<dbReference type="EMBL" id="VUJX02000007">
    <property type="protein sequence ID" value="KAL0933923.1"/>
    <property type="molecule type" value="Genomic_DNA"/>
</dbReference>
<dbReference type="Proteomes" id="UP000805649">
    <property type="component" value="Unassembled WGS sequence"/>
</dbReference>